<name>G7CCI7_MYCT3</name>
<dbReference type="Proteomes" id="UP000004915">
    <property type="component" value="Unassembled WGS sequence"/>
</dbReference>
<evidence type="ECO:0000313" key="1">
    <source>
        <dbReference type="EMBL" id="EHI14450.1"/>
    </source>
</evidence>
<sequence>MNTTPTLPKIFRSRPEHFLHVVNASSVNACTASNRSPHSVHA</sequence>
<dbReference type="AlphaFoldDB" id="G7CCI7"/>
<organism evidence="1 2">
    <name type="scientific">Mycolicibacterium thermoresistibile (strain ATCC 19527 / DSM 44167 / CIP 105390 / JCM 6362 / NCTC 10409 / 316)</name>
    <name type="common">Mycobacterium thermoresistibile</name>
    <dbReference type="NCBI Taxonomy" id="1078020"/>
    <lineage>
        <taxon>Bacteria</taxon>
        <taxon>Bacillati</taxon>
        <taxon>Actinomycetota</taxon>
        <taxon>Actinomycetes</taxon>
        <taxon>Mycobacteriales</taxon>
        <taxon>Mycobacteriaceae</taxon>
        <taxon>Mycolicibacterium</taxon>
    </lineage>
</organism>
<keyword evidence="2" id="KW-1185">Reference proteome</keyword>
<comment type="caution">
    <text evidence="1">The sequence shown here is derived from an EMBL/GenBank/DDBJ whole genome shotgun (WGS) entry which is preliminary data.</text>
</comment>
<gene>
    <name evidence="1" type="ORF">KEK_03411</name>
</gene>
<accession>G7CCI7</accession>
<reference evidence="1 2" key="1">
    <citation type="submission" date="2011-11" db="EMBL/GenBank/DDBJ databases">
        <authorList>
            <consortium name="Tuberculosis Structural Genomics Consortium"/>
            <person name="Ioerger T.R."/>
        </authorList>
    </citation>
    <scope>NUCLEOTIDE SEQUENCE [LARGE SCALE GENOMIC DNA]</scope>
    <source>
        <strain evidence="2">ATCC 19527 / DSM 44167 / CIP 105390 / JCM 6362 / NCTC 10409 / 316</strain>
    </source>
</reference>
<protein>
    <submittedName>
        <fullName evidence="1">Uncharacterized protein</fullName>
    </submittedName>
</protein>
<dbReference type="EMBL" id="AGVE01000017">
    <property type="protein sequence ID" value="EHI14450.1"/>
    <property type="molecule type" value="Genomic_DNA"/>
</dbReference>
<evidence type="ECO:0000313" key="2">
    <source>
        <dbReference type="Proteomes" id="UP000004915"/>
    </source>
</evidence>
<proteinExistence type="predicted"/>